<dbReference type="CDD" id="cd00067">
    <property type="entry name" value="GAL4"/>
    <property type="match status" value="1"/>
</dbReference>
<gene>
    <name evidence="9" type="ORF">B0T18DRAFT_428791</name>
</gene>
<evidence type="ECO:0000256" key="5">
    <source>
        <dbReference type="ARBA" id="ARBA00023163"/>
    </source>
</evidence>
<keyword evidence="5" id="KW-0804">Transcription</keyword>
<dbReference type="GO" id="GO:0008270">
    <property type="term" value="F:zinc ion binding"/>
    <property type="evidence" value="ECO:0007669"/>
    <property type="project" value="InterPro"/>
</dbReference>
<feature type="domain" description="Zn(2)-C6 fungal-type" evidence="8">
    <location>
        <begin position="30"/>
        <end position="58"/>
    </location>
</feature>
<keyword evidence="6" id="KW-0539">Nucleus</keyword>
<dbReference type="PANTHER" id="PTHR36206:SF12">
    <property type="entry name" value="ASPERCRYPTIN BIOSYNTHESIS CLUSTER-SPECIFIC TRANSCRIPTION REGULATOR ATNN-RELATED"/>
    <property type="match status" value="1"/>
</dbReference>
<name>A0AA40EUA9_9PEZI</name>
<dbReference type="SUPFAM" id="SSF57701">
    <property type="entry name" value="Zn2/Cys6 DNA-binding domain"/>
    <property type="match status" value="1"/>
</dbReference>
<evidence type="ECO:0000256" key="2">
    <source>
        <dbReference type="ARBA" id="ARBA00022833"/>
    </source>
</evidence>
<evidence type="ECO:0000256" key="3">
    <source>
        <dbReference type="ARBA" id="ARBA00023015"/>
    </source>
</evidence>
<evidence type="ECO:0000259" key="8">
    <source>
        <dbReference type="PROSITE" id="PS50048"/>
    </source>
</evidence>
<dbReference type="InterPro" id="IPR036864">
    <property type="entry name" value="Zn2-C6_fun-type_DNA-bd_sf"/>
</dbReference>
<dbReference type="Pfam" id="PF11951">
    <property type="entry name" value="Fungal_trans_2"/>
    <property type="match status" value="1"/>
</dbReference>
<evidence type="ECO:0000256" key="7">
    <source>
        <dbReference type="SAM" id="MobiDB-lite"/>
    </source>
</evidence>
<comment type="caution">
    <text evidence="9">The sequence shown here is derived from an EMBL/GenBank/DDBJ whole genome shotgun (WGS) entry which is preliminary data.</text>
</comment>
<dbReference type="SMART" id="SM00066">
    <property type="entry name" value="GAL4"/>
    <property type="match status" value="1"/>
</dbReference>
<feature type="region of interest" description="Disordered" evidence="7">
    <location>
        <begin position="1"/>
        <end position="24"/>
    </location>
</feature>
<keyword evidence="4" id="KW-0238">DNA-binding</keyword>
<proteinExistence type="predicted"/>
<dbReference type="AlphaFoldDB" id="A0AA40EUA9"/>
<keyword evidence="3" id="KW-0805">Transcription regulation</keyword>
<evidence type="ECO:0000256" key="1">
    <source>
        <dbReference type="ARBA" id="ARBA00022723"/>
    </source>
</evidence>
<evidence type="ECO:0000256" key="4">
    <source>
        <dbReference type="ARBA" id="ARBA00023125"/>
    </source>
</evidence>
<accession>A0AA40EUA9</accession>
<evidence type="ECO:0000313" key="9">
    <source>
        <dbReference type="EMBL" id="KAK0745677.1"/>
    </source>
</evidence>
<dbReference type="GO" id="GO:0003677">
    <property type="term" value="F:DNA binding"/>
    <property type="evidence" value="ECO:0007669"/>
    <property type="project" value="UniProtKB-KW"/>
</dbReference>
<dbReference type="PANTHER" id="PTHR36206">
    <property type="entry name" value="ASPERCRYPTIN BIOSYNTHESIS CLUSTER-SPECIFIC TRANSCRIPTION REGULATOR ATNN-RELATED"/>
    <property type="match status" value="1"/>
</dbReference>
<dbReference type="InterPro" id="IPR001138">
    <property type="entry name" value="Zn2Cys6_DnaBD"/>
</dbReference>
<dbReference type="PROSITE" id="PS00463">
    <property type="entry name" value="ZN2_CY6_FUNGAL_1"/>
    <property type="match status" value="1"/>
</dbReference>
<dbReference type="PROSITE" id="PS50048">
    <property type="entry name" value="ZN2_CY6_FUNGAL_2"/>
    <property type="match status" value="1"/>
</dbReference>
<feature type="compositionally biased region" description="Basic and acidic residues" evidence="7">
    <location>
        <begin position="1"/>
        <end position="12"/>
    </location>
</feature>
<feature type="compositionally biased region" description="Basic residues" evidence="7">
    <location>
        <begin position="13"/>
        <end position="24"/>
    </location>
</feature>
<dbReference type="InterPro" id="IPR021858">
    <property type="entry name" value="Fun_TF"/>
</dbReference>
<reference evidence="9" key="1">
    <citation type="submission" date="2023-06" db="EMBL/GenBank/DDBJ databases">
        <title>Genome-scale phylogeny and comparative genomics of the fungal order Sordariales.</title>
        <authorList>
            <consortium name="Lawrence Berkeley National Laboratory"/>
            <person name="Hensen N."/>
            <person name="Bonometti L."/>
            <person name="Westerberg I."/>
            <person name="Brannstrom I.O."/>
            <person name="Guillou S."/>
            <person name="Cros-Aarteil S."/>
            <person name="Calhoun S."/>
            <person name="Haridas S."/>
            <person name="Kuo A."/>
            <person name="Mondo S."/>
            <person name="Pangilinan J."/>
            <person name="Riley R."/>
            <person name="LaButti K."/>
            <person name="Andreopoulos B."/>
            <person name="Lipzen A."/>
            <person name="Chen C."/>
            <person name="Yanf M."/>
            <person name="Daum C."/>
            <person name="Ng V."/>
            <person name="Clum A."/>
            <person name="Steindorff A."/>
            <person name="Ohm R."/>
            <person name="Martin F."/>
            <person name="Silar P."/>
            <person name="Natvig D."/>
            <person name="Lalanne C."/>
            <person name="Gautier V."/>
            <person name="Ament-velasquez S.L."/>
            <person name="Kruys A."/>
            <person name="Hutchinson M.I."/>
            <person name="Powell A.J."/>
            <person name="Barry K."/>
            <person name="Miller A.N."/>
            <person name="Grigoriev I.V."/>
            <person name="Debuchy R."/>
            <person name="Gladieux P."/>
            <person name="Thoren M.H."/>
            <person name="Johannesson H."/>
        </authorList>
    </citation>
    <scope>NUCLEOTIDE SEQUENCE</scope>
    <source>
        <strain evidence="9">SMH3187-1</strain>
    </source>
</reference>
<keyword evidence="2" id="KW-0862">Zinc</keyword>
<dbReference type="Pfam" id="PF00172">
    <property type="entry name" value="Zn_clus"/>
    <property type="match status" value="1"/>
</dbReference>
<evidence type="ECO:0000313" key="10">
    <source>
        <dbReference type="Proteomes" id="UP001172155"/>
    </source>
</evidence>
<evidence type="ECO:0000256" key="6">
    <source>
        <dbReference type="ARBA" id="ARBA00023242"/>
    </source>
</evidence>
<protein>
    <recommendedName>
        <fullName evidence="8">Zn(2)-C6 fungal-type domain-containing protein</fullName>
    </recommendedName>
</protein>
<dbReference type="EMBL" id="JAUKUD010000004">
    <property type="protein sequence ID" value="KAK0745677.1"/>
    <property type="molecule type" value="Genomic_DNA"/>
</dbReference>
<sequence>MASLARLDEPVRAKSHRANTKRSHSKSRTGCRVCKIRRVKCDETRPFCQRCTSTGRTCEGYSVPPPRLPPSPESHWLAPGPAPTSTSLTLHRLSPVVLDNNAERRIFGFMRERAIYDVSGYFESEFWDWLLRVSHTEPAVRHALLGLSSLCETYEEASRGRGSATAAGDEYARVQFAMRQYNKAVGHLTSSLSASKPQLEAILTSCLVLVWLEFMRNDLDAGLRHLRSGLKILDDFRQPGKSSALSSQLIDTSLIRLFERLELQATIYGRPSFDFVPKQGEKAQSGVPASFSSPEEARLSLHALLGSVFRFIRGISHPDAKRHSGLEPLVDRLGLAEAKCRSLLQQLRSWDEAVRHSPAATFKSPNARQPAAMCLLHIYHRPITIALETLFSQSQMVYDGYDGCFEQILTLAEQLIRNSQHMQRIIFFDMGVMAPLFFVVLKCRNLALRRKALALLALAPCREGMWYRQDVIDYANWKIGIEERGRAGLRETEPLPEEARVWNERMTEVVFDGQQKTAISFQWRGPDGIVQYGEEITDLSSRMGQLI</sequence>
<keyword evidence="1" id="KW-0479">Metal-binding</keyword>
<dbReference type="Gene3D" id="4.10.240.10">
    <property type="entry name" value="Zn(2)-C6 fungal-type DNA-binding domain"/>
    <property type="match status" value="1"/>
</dbReference>
<organism evidence="9 10">
    <name type="scientific">Schizothecium vesticola</name>
    <dbReference type="NCBI Taxonomy" id="314040"/>
    <lineage>
        <taxon>Eukaryota</taxon>
        <taxon>Fungi</taxon>
        <taxon>Dikarya</taxon>
        <taxon>Ascomycota</taxon>
        <taxon>Pezizomycotina</taxon>
        <taxon>Sordariomycetes</taxon>
        <taxon>Sordariomycetidae</taxon>
        <taxon>Sordariales</taxon>
        <taxon>Schizotheciaceae</taxon>
        <taxon>Schizothecium</taxon>
    </lineage>
</organism>
<keyword evidence="10" id="KW-1185">Reference proteome</keyword>
<dbReference type="GO" id="GO:0000981">
    <property type="term" value="F:DNA-binding transcription factor activity, RNA polymerase II-specific"/>
    <property type="evidence" value="ECO:0007669"/>
    <property type="project" value="InterPro"/>
</dbReference>
<dbReference type="InterPro" id="IPR052360">
    <property type="entry name" value="Transcr_Regulatory_Proteins"/>
</dbReference>
<dbReference type="Proteomes" id="UP001172155">
    <property type="component" value="Unassembled WGS sequence"/>
</dbReference>